<dbReference type="EMBL" id="CM056741">
    <property type="protein sequence ID" value="KAJ8684212.1"/>
    <property type="molecule type" value="Genomic_DNA"/>
</dbReference>
<proteinExistence type="predicted"/>
<evidence type="ECO:0000313" key="2">
    <source>
        <dbReference type="Proteomes" id="UP001239111"/>
    </source>
</evidence>
<gene>
    <name evidence="1" type="ORF">QAD02_020004</name>
</gene>
<accession>A0ACC2PL77</accession>
<protein>
    <submittedName>
        <fullName evidence="1">Uncharacterized protein</fullName>
    </submittedName>
</protein>
<name>A0ACC2PL77_9HYME</name>
<comment type="caution">
    <text evidence="1">The sequence shown here is derived from an EMBL/GenBank/DDBJ whole genome shotgun (WGS) entry which is preliminary data.</text>
</comment>
<dbReference type="Proteomes" id="UP001239111">
    <property type="component" value="Chromosome 1"/>
</dbReference>
<keyword evidence="2" id="KW-1185">Reference proteome</keyword>
<evidence type="ECO:0000313" key="1">
    <source>
        <dbReference type="EMBL" id="KAJ8684212.1"/>
    </source>
</evidence>
<reference evidence="1" key="1">
    <citation type="submission" date="2023-04" db="EMBL/GenBank/DDBJ databases">
        <title>A chromosome-level genome assembly of the parasitoid wasp Eretmocerus hayati.</title>
        <authorList>
            <person name="Zhong Y."/>
            <person name="Liu S."/>
            <person name="Liu Y."/>
        </authorList>
    </citation>
    <scope>NUCLEOTIDE SEQUENCE</scope>
    <source>
        <strain evidence="1">ZJU_SS_LIU_2023</strain>
    </source>
</reference>
<organism evidence="1 2">
    <name type="scientific">Eretmocerus hayati</name>
    <dbReference type="NCBI Taxonomy" id="131215"/>
    <lineage>
        <taxon>Eukaryota</taxon>
        <taxon>Metazoa</taxon>
        <taxon>Ecdysozoa</taxon>
        <taxon>Arthropoda</taxon>
        <taxon>Hexapoda</taxon>
        <taxon>Insecta</taxon>
        <taxon>Pterygota</taxon>
        <taxon>Neoptera</taxon>
        <taxon>Endopterygota</taxon>
        <taxon>Hymenoptera</taxon>
        <taxon>Apocrita</taxon>
        <taxon>Proctotrupomorpha</taxon>
        <taxon>Chalcidoidea</taxon>
        <taxon>Aphelinidae</taxon>
        <taxon>Aphelininae</taxon>
        <taxon>Eretmocerus</taxon>
    </lineage>
</organism>
<sequence>MAARKSVTVLTPNGRRATVKVDLNTTILQVLEEVCLKHNFPPEEYDLKHYQKILDVNSTFRYANISNNACLEMVKCKVPRKVANVTICVQTEEGNRLTGEFSPQTNIKSVLLKLGVESGQEDAVIVYMQREIYSKEFEELTLKSLGLGSGTALFRLLKRDPGKSKEQAHVYVPPKPKVSKVEESVKDERVASPNANQLKKDVINPLSIIRDLKTSDGVDDKTKDNEKNFEKKSEAKNEQYETEIQPHSQNQEEIPMDIDTEVKPQNHTSLAEEAEEEPQVEFLGERNALLFNQAGARAMHHNEIPDDFFDLTISDAKALLRDARRTQSQLQDAPLLTAALRELEKDKAKLNYLHKYQQSIIRIQFPSQMVLQGLFKPLETVQTIKDFVRTYLEHPESDFTLYTSPPRCDLGPNERLLDVNLVPSAIVHYSGKSDIKSKLKSKVTDPSIASRQAEKTRSLTMRDNASMVDDDLDDLVIPSTSKLTEKPGTSYENDAAGCSAKETQVDSSKQKQPSTTTKAPKWFKLSSK</sequence>